<dbReference type="EMBL" id="LQYS01000119">
    <property type="protein sequence ID" value="KYD07426.1"/>
    <property type="molecule type" value="Genomic_DNA"/>
</dbReference>
<comment type="caution">
    <text evidence="1">The sequence shown here is derived from an EMBL/GenBank/DDBJ whole genome shotgun (WGS) entry which is preliminary data.</text>
</comment>
<organism evidence="1 2">
    <name type="scientific">Saccharococcus caldoxylosilyticus</name>
    <dbReference type="NCBI Taxonomy" id="81408"/>
    <lineage>
        <taxon>Bacteria</taxon>
        <taxon>Bacillati</taxon>
        <taxon>Bacillota</taxon>
        <taxon>Bacilli</taxon>
        <taxon>Bacillales</taxon>
        <taxon>Anoxybacillaceae</taxon>
        <taxon>Saccharococcus</taxon>
    </lineage>
</organism>
<dbReference type="Proteomes" id="UP000075455">
    <property type="component" value="Unassembled WGS sequence"/>
</dbReference>
<dbReference type="PATRIC" id="fig|81408.3.peg.1192"/>
<gene>
    <name evidence="1" type="ORF">B4119_1316</name>
</gene>
<name>A0A150L611_9BACL</name>
<evidence type="ECO:0000313" key="2">
    <source>
        <dbReference type="Proteomes" id="UP000075455"/>
    </source>
</evidence>
<protein>
    <submittedName>
        <fullName evidence="1">Uncharacterized protein</fullName>
    </submittedName>
</protein>
<evidence type="ECO:0000313" key="1">
    <source>
        <dbReference type="EMBL" id="KYD07426.1"/>
    </source>
</evidence>
<dbReference type="STRING" id="81408.B4119_1316"/>
<sequence length="39" mass="4770">MKRIDLIYEKLKEWTAGENRWVSAKKLASRPRQYVKYVN</sequence>
<proteinExistence type="predicted"/>
<reference evidence="1 2" key="1">
    <citation type="submission" date="2016-01" db="EMBL/GenBank/DDBJ databases">
        <title>Draft Genome Sequences of Seven Thermophilic Sporeformers Isolated from Foods.</title>
        <authorList>
            <person name="Berendsen E.M."/>
            <person name="Wells-Bennik M.H."/>
            <person name="Krawcyk A.O."/>
            <person name="De Jong A."/>
            <person name="Holsappel S."/>
            <person name="Eijlander R.T."/>
            <person name="Kuipers O.P."/>
        </authorList>
    </citation>
    <scope>NUCLEOTIDE SEQUENCE [LARGE SCALE GENOMIC DNA]</scope>
    <source>
        <strain evidence="1 2">B4119</strain>
    </source>
</reference>
<accession>A0A150L611</accession>
<dbReference type="AlphaFoldDB" id="A0A150L611"/>